<dbReference type="InterPro" id="IPR020084">
    <property type="entry name" value="NUDIX_hydrolase_CS"/>
</dbReference>
<proteinExistence type="predicted"/>
<dbReference type="InterPro" id="IPR015797">
    <property type="entry name" value="NUDIX_hydrolase-like_dom_sf"/>
</dbReference>
<dbReference type="EMBL" id="LS974202">
    <property type="protein sequence ID" value="SSC12789.1"/>
    <property type="molecule type" value="Genomic_DNA"/>
</dbReference>
<keyword evidence="2 4" id="KW-0378">Hydrolase</keyword>
<organism evidence="4 5">
    <name type="scientific">Mesotoga infera</name>
    <dbReference type="NCBI Taxonomy" id="1236046"/>
    <lineage>
        <taxon>Bacteria</taxon>
        <taxon>Thermotogati</taxon>
        <taxon>Thermotogota</taxon>
        <taxon>Thermotogae</taxon>
        <taxon>Kosmotogales</taxon>
        <taxon>Kosmotogaceae</taxon>
        <taxon>Mesotoga</taxon>
    </lineage>
</organism>
<dbReference type="PANTHER" id="PTHR43046:SF14">
    <property type="entry name" value="MUTT_NUDIX FAMILY PROTEIN"/>
    <property type="match status" value="1"/>
</dbReference>
<accession>A0A7Z7LF28</accession>
<dbReference type="KEGG" id="minf:MESINF_1345"/>
<dbReference type="InterPro" id="IPR000086">
    <property type="entry name" value="NUDIX_hydrolase_dom"/>
</dbReference>
<comment type="cofactor">
    <cofactor evidence="1">
        <name>Mg(2+)</name>
        <dbReference type="ChEBI" id="CHEBI:18420"/>
    </cofactor>
</comment>
<dbReference type="PROSITE" id="PS00893">
    <property type="entry name" value="NUDIX_BOX"/>
    <property type="match status" value="1"/>
</dbReference>
<dbReference type="SUPFAM" id="SSF55811">
    <property type="entry name" value="Nudix"/>
    <property type="match status" value="1"/>
</dbReference>
<keyword evidence="5" id="KW-1185">Reference proteome</keyword>
<dbReference type="Proteomes" id="UP000250796">
    <property type="component" value="Chromosome MESINF"/>
</dbReference>
<protein>
    <submittedName>
        <fullName evidence="4">NUDIX hydrolase</fullName>
    </submittedName>
</protein>
<dbReference type="GO" id="GO:0016787">
    <property type="term" value="F:hydrolase activity"/>
    <property type="evidence" value="ECO:0007669"/>
    <property type="project" value="UniProtKB-KW"/>
</dbReference>
<sequence length="160" mass="17712">MKSTHRVSVRALVLKDNSVLLVRHAHQDRPPFWCFPGGLVEENEDLLFAVRRELVEETGISVEPLSVVALQEFRKEKLLEVIFLCNYTGGTVSLGSDPDNSGPPVLVDARWVPIETLGSFQVHPAELIPHLIEYGGKIGAGRFFSVSSKYSMIQNLAGEV</sequence>
<gene>
    <name evidence="4" type="ORF">MESINF_1345</name>
</gene>
<reference evidence="4 5" key="1">
    <citation type="submission" date="2017-01" db="EMBL/GenBank/DDBJ databases">
        <authorList>
            <person name="Erauso G."/>
        </authorList>
    </citation>
    <scope>NUCLEOTIDE SEQUENCE [LARGE SCALE GENOMIC DNA]</scope>
    <source>
        <strain evidence="4">MESINF1</strain>
    </source>
</reference>
<name>A0A7Z7LF28_9BACT</name>
<dbReference type="Pfam" id="PF00293">
    <property type="entry name" value="NUDIX"/>
    <property type="match status" value="1"/>
</dbReference>
<dbReference type="Gene3D" id="3.90.79.10">
    <property type="entry name" value="Nucleoside Triphosphate Pyrophosphohydrolase"/>
    <property type="match status" value="1"/>
</dbReference>
<dbReference type="RefSeq" id="WP_169699028.1">
    <property type="nucleotide sequence ID" value="NZ_LS974202.1"/>
</dbReference>
<evidence type="ECO:0000256" key="1">
    <source>
        <dbReference type="ARBA" id="ARBA00001946"/>
    </source>
</evidence>
<feature type="domain" description="Nudix hydrolase" evidence="3">
    <location>
        <begin position="4"/>
        <end position="135"/>
    </location>
</feature>
<dbReference type="AlphaFoldDB" id="A0A7Z7LF28"/>
<evidence type="ECO:0000259" key="3">
    <source>
        <dbReference type="PROSITE" id="PS51462"/>
    </source>
</evidence>
<dbReference type="PANTHER" id="PTHR43046">
    <property type="entry name" value="GDP-MANNOSE MANNOSYL HYDROLASE"/>
    <property type="match status" value="1"/>
</dbReference>
<evidence type="ECO:0000256" key="2">
    <source>
        <dbReference type="ARBA" id="ARBA00022801"/>
    </source>
</evidence>
<dbReference type="PROSITE" id="PS51462">
    <property type="entry name" value="NUDIX"/>
    <property type="match status" value="1"/>
</dbReference>
<evidence type="ECO:0000313" key="5">
    <source>
        <dbReference type="Proteomes" id="UP000250796"/>
    </source>
</evidence>
<evidence type="ECO:0000313" key="4">
    <source>
        <dbReference type="EMBL" id="SSC12789.1"/>
    </source>
</evidence>